<feature type="domain" description="Flavodoxin-like fold" evidence="7">
    <location>
        <begin position="3"/>
        <end position="205"/>
    </location>
</feature>
<reference evidence="8 9" key="1">
    <citation type="submission" date="2019-07" db="EMBL/GenBank/DDBJ databases">
        <authorList>
            <person name="Kim J.K."/>
            <person name="Cheong H.-M."/>
            <person name="Choi Y."/>
            <person name="Hwang K.J."/>
            <person name="Lee S."/>
            <person name="Choi C."/>
        </authorList>
    </citation>
    <scope>NUCLEOTIDE SEQUENCE [LARGE SCALE GENOMIC DNA]</scope>
    <source>
        <strain evidence="8 9">KS 22</strain>
    </source>
</reference>
<evidence type="ECO:0000313" key="8">
    <source>
        <dbReference type="EMBL" id="QMV42084.1"/>
    </source>
</evidence>
<dbReference type="Proteomes" id="UP000515679">
    <property type="component" value="Chromosome"/>
</dbReference>
<keyword evidence="4 6" id="KW-0520">NAD</keyword>
<dbReference type="SUPFAM" id="SSF52218">
    <property type="entry name" value="Flavoproteins"/>
    <property type="match status" value="1"/>
</dbReference>
<comment type="similarity">
    <text evidence="6">Belongs to the azoreductase type 1 family.</text>
</comment>
<dbReference type="InterPro" id="IPR029039">
    <property type="entry name" value="Flavoprotein-like_sf"/>
</dbReference>
<dbReference type="KEGG" id="cchl:FPL14_13415"/>
<comment type="cofactor">
    <cofactor evidence="6">
        <name>FMN</name>
        <dbReference type="ChEBI" id="CHEBI:58210"/>
    </cofactor>
    <text evidence="6">Binds 1 FMN per subunit.</text>
</comment>
<comment type="catalytic activity">
    <reaction evidence="5">
        <text>N,N-dimethyl-1,4-phenylenediamine + anthranilate + 2 NAD(+) = 2-(4-dimethylaminophenyl)diazenylbenzoate + 2 NADH + 2 H(+)</text>
        <dbReference type="Rhea" id="RHEA:55872"/>
        <dbReference type="ChEBI" id="CHEBI:15378"/>
        <dbReference type="ChEBI" id="CHEBI:15783"/>
        <dbReference type="ChEBI" id="CHEBI:16567"/>
        <dbReference type="ChEBI" id="CHEBI:57540"/>
        <dbReference type="ChEBI" id="CHEBI:57945"/>
        <dbReference type="ChEBI" id="CHEBI:71579"/>
        <dbReference type="EC" id="1.7.1.17"/>
    </reaction>
    <physiologicalReaction direction="right-to-left" evidence="5">
        <dbReference type="Rhea" id="RHEA:55874"/>
    </physiologicalReaction>
</comment>
<dbReference type="Gene3D" id="3.40.50.360">
    <property type="match status" value="1"/>
</dbReference>
<proteinExistence type="inferred from homology"/>
<dbReference type="PANTHER" id="PTHR43741">
    <property type="entry name" value="FMN-DEPENDENT NADH-AZOREDUCTASE 1"/>
    <property type="match status" value="1"/>
</dbReference>
<dbReference type="InterPro" id="IPR003680">
    <property type="entry name" value="Flavodoxin_fold"/>
</dbReference>
<evidence type="ECO:0000313" key="9">
    <source>
        <dbReference type="Proteomes" id="UP000515679"/>
    </source>
</evidence>
<dbReference type="GO" id="GO:0016655">
    <property type="term" value="F:oxidoreductase activity, acting on NAD(P)H, quinone or similar compound as acceptor"/>
    <property type="evidence" value="ECO:0007669"/>
    <property type="project" value="InterPro"/>
</dbReference>
<gene>
    <name evidence="6" type="primary">azoR</name>
    <name evidence="8" type="ORF">FPL14_13415</name>
</gene>
<dbReference type="EC" id="1.7.1.17" evidence="6"/>
<comment type="catalytic activity">
    <reaction evidence="6">
        <text>2 a quinone + NADH + H(+) = 2 a 1,4-benzosemiquinone + NAD(+)</text>
        <dbReference type="Rhea" id="RHEA:65952"/>
        <dbReference type="ChEBI" id="CHEBI:15378"/>
        <dbReference type="ChEBI" id="CHEBI:57540"/>
        <dbReference type="ChEBI" id="CHEBI:57945"/>
        <dbReference type="ChEBI" id="CHEBI:132124"/>
        <dbReference type="ChEBI" id="CHEBI:134225"/>
    </reaction>
</comment>
<protein>
    <recommendedName>
        <fullName evidence="6">FMN dependent NADH:quinone oxidoreductase</fullName>
        <ecNumber evidence="6">1.6.5.-</ecNumber>
    </recommendedName>
    <alternativeName>
        <fullName evidence="6">Azo-dye reductase</fullName>
    </alternativeName>
    <alternativeName>
        <fullName evidence="6">FMN-dependent NADH-azo compound oxidoreductase</fullName>
    </alternativeName>
    <alternativeName>
        <fullName evidence="6">FMN-dependent NADH-azoreductase</fullName>
        <ecNumber evidence="6">1.7.1.17</ecNumber>
    </alternativeName>
</protein>
<dbReference type="EMBL" id="CP041969">
    <property type="protein sequence ID" value="QMV42084.1"/>
    <property type="molecule type" value="Genomic_DNA"/>
</dbReference>
<keyword evidence="2 6" id="KW-0288">FMN</keyword>
<dbReference type="GO" id="GO:0010181">
    <property type="term" value="F:FMN binding"/>
    <property type="evidence" value="ECO:0007669"/>
    <property type="project" value="UniProtKB-UniRule"/>
</dbReference>
<dbReference type="GO" id="GO:0016652">
    <property type="term" value="F:oxidoreductase activity, acting on NAD(P)H as acceptor"/>
    <property type="evidence" value="ECO:0007669"/>
    <property type="project" value="UniProtKB-UniRule"/>
</dbReference>
<evidence type="ECO:0000256" key="4">
    <source>
        <dbReference type="ARBA" id="ARBA00023027"/>
    </source>
</evidence>
<dbReference type="PANTHER" id="PTHR43741:SF7">
    <property type="entry name" value="FMN-DEPENDENT NADH:QUINONE OXIDOREDUCTASE"/>
    <property type="match status" value="1"/>
</dbReference>
<dbReference type="EC" id="1.6.5.-" evidence="6"/>
<dbReference type="HAMAP" id="MF_01216">
    <property type="entry name" value="Azoreductase_type1"/>
    <property type="match status" value="1"/>
</dbReference>
<organism evidence="8 9">
    <name type="scientific">Cohnella cholangitidis</name>
    <dbReference type="NCBI Taxonomy" id="2598458"/>
    <lineage>
        <taxon>Bacteria</taxon>
        <taxon>Bacillati</taxon>
        <taxon>Bacillota</taxon>
        <taxon>Bacilli</taxon>
        <taxon>Bacillales</taxon>
        <taxon>Paenibacillaceae</taxon>
        <taxon>Cohnella</taxon>
    </lineage>
</organism>
<evidence type="ECO:0000256" key="2">
    <source>
        <dbReference type="ARBA" id="ARBA00022643"/>
    </source>
</evidence>
<evidence type="ECO:0000256" key="1">
    <source>
        <dbReference type="ARBA" id="ARBA00022630"/>
    </source>
</evidence>
<dbReference type="GO" id="GO:0009055">
    <property type="term" value="F:electron transfer activity"/>
    <property type="evidence" value="ECO:0007669"/>
    <property type="project" value="UniProtKB-UniRule"/>
</dbReference>
<keyword evidence="1 6" id="KW-0285">Flavoprotein</keyword>
<sequence length="210" mass="23168">MATVLYITAHPLDHQASYSLAVGKAFIEAYREANPTDEVVHLDLYKENVPPFDADVLRGWEKLRSGSSFDQLSDAEKSKVDRLGVIVDQFVTADKYVYVSPMWNFSIPPVLKAYTDATSIPGKTFKYTKEGPVGLLPGKKALHIQASGSVYSEGPLARLEMGYSYLNKVLRFYGVESIEAILVEGTALSDQALSVKEKAIAQAKEVANRF</sequence>
<dbReference type="AlphaFoldDB" id="A0A7G5BYQ0"/>
<dbReference type="NCBIfam" id="NF010075">
    <property type="entry name" value="PRK13556.1"/>
    <property type="match status" value="1"/>
</dbReference>
<dbReference type="RefSeq" id="WP_182303486.1">
    <property type="nucleotide sequence ID" value="NZ_CP041969.1"/>
</dbReference>
<evidence type="ECO:0000256" key="5">
    <source>
        <dbReference type="ARBA" id="ARBA00048542"/>
    </source>
</evidence>
<evidence type="ECO:0000259" key="7">
    <source>
        <dbReference type="Pfam" id="PF02525"/>
    </source>
</evidence>
<keyword evidence="9" id="KW-1185">Reference proteome</keyword>
<dbReference type="Pfam" id="PF02525">
    <property type="entry name" value="Flavodoxin_2"/>
    <property type="match status" value="1"/>
</dbReference>
<evidence type="ECO:0000256" key="3">
    <source>
        <dbReference type="ARBA" id="ARBA00023002"/>
    </source>
</evidence>
<evidence type="ECO:0000256" key="6">
    <source>
        <dbReference type="HAMAP-Rule" id="MF_01216"/>
    </source>
</evidence>
<comment type="caution">
    <text evidence="6">Lacks conserved residue(s) required for the propagation of feature annotation.</text>
</comment>
<accession>A0A7G5BYQ0</accession>
<feature type="binding site" evidence="6">
    <location>
        <begin position="102"/>
        <end position="105"/>
    </location>
    <ligand>
        <name>FMN</name>
        <dbReference type="ChEBI" id="CHEBI:58210"/>
    </ligand>
</feature>
<feature type="binding site" evidence="6">
    <location>
        <begin position="17"/>
        <end position="19"/>
    </location>
    <ligand>
        <name>FMN</name>
        <dbReference type="ChEBI" id="CHEBI:58210"/>
    </ligand>
</feature>
<keyword evidence="3 6" id="KW-0560">Oxidoreductase</keyword>
<dbReference type="InterPro" id="IPR023048">
    <property type="entry name" value="NADH:quinone_OxRdtase_FMN_depd"/>
</dbReference>
<comment type="function">
    <text evidence="6">Also exhibits azoreductase activity. Catalyzes the reductive cleavage of the azo bond in aromatic azo compounds to the corresponding amines.</text>
</comment>
<dbReference type="InterPro" id="IPR050104">
    <property type="entry name" value="FMN-dep_NADH:Q_OxRdtase_AzoR1"/>
</dbReference>
<comment type="function">
    <text evidence="6">Quinone reductase that provides resistance to thiol-specific stress caused by electrophilic quinones.</text>
</comment>
<name>A0A7G5BYQ0_9BACL</name>
<comment type="subunit">
    <text evidence="6">Homodimer.</text>
</comment>